<reference evidence="1" key="1">
    <citation type="journal article" date="2018" name="Nat. Genet.">
        <title>Extensive intraspecific gene order and gene structural variations between Mo17 and other maize genomes.</title>
        <authorList>
            <person name="Sun S."/>
            <person name="Zhou Y."/>
            <person name="Chen J."/>
            <person name="Shi J."/>
            <person name="Zhao H."/>
            <person name="Zhao H."/>
            <person name="Song W."/>
            <person name="Zhang M."/>
            <person name="Cui Y."/>
            <person name="Dong X."/>
            <person name="Liu H."/>
            <person name="Ma X."/>
            <person name="Jiao Y."/>
            <person name="Wang B."/>
            <person name="Wei X."/>
            <person name="Stein J.C."/>
            <person name="Glaubitz J.C."/>
            <person name="Lu F."/>
            <person name="Yu G."/>
            <person name="Liang C."/>
            <person name="Fengler K."/>
            <person name="Li B."/>
            <person name="Rafalski A."/>
            <person name="Schnable P.S."/>
            <person name="Ware D.H."/>
            <person name="Buckler E.S."/>
            <person name="Lai J."/>
        </authorList>
    </citation>
    <scope>NUCLEOTIDE SEQUENCE [LARGE SCALE GENOMIC DNA]</scope>
    <source>
        <tissue evidence="1">Seedling</tissue>
    </source>
</reference>
<name>A0A3L6DKM9_MAIZE</name>
<sequence length="23" mass="2853">MICFLCDCDRLIDLFLRFPRSYI</sequence>
<protein>
    <submittedName>
        <fullName evidence="1">Uncharacterized protein</fullName>
    </submittedName>
</protein>
<comment type="caution">
    <text evidence="1">The sequence shown here is derived from an EMBL/GenBank/DDBJ whole genome shotgun (WGS) entry which is preliminary data.</text>
</comment>
<dbReference type="Proteomes" id="UP000251960">
    <property type="component" value="Chromosome 8"/>
</dbReference>
<evidence type="ECO:0000313" key="1">
    <source>
        <dbReference type="EMBL" id="PWZ09134.1"/>
    </source>
</evidence>
<accession>A0A3L6DKM9</accession>
<dbReference type="EMBL" id="NCVQ01000009">
    <property type="protein sequence ID" value="PWZ09134.1"/>
    <property type="molecule type" value="Genomic_DNA"/>
</dbReference>
<organism evidence="1">
    <name type="scientific">Zea mays</name>
    <name type="common">Maize</name>
    <dbReference type="NCBI Taxonomy" id="4577"/>
    <lineage>
        <taxon>Eukaryota</taxon>
        <taxon>Viridiplantae</taxon>
        <taxon>Streptophyta</taxon>
        <taxon>Embryophyta</taxon>
        <taxon>Tracheophyta</taxon>
        <taxon>Spermatophyta</taxon>
        <taxon>Magnoliopsida</taxon>
        <taxon>Liliopsida</taxon>
        <taxon>Poales</taxon>
        <taxon>Poaceae</taxon>
        <taxon>PACMAD clade</taxon>
        <taxon>Panicoideae</taxon>
        <taxon>Andropogonodae</taxon>
        <taxon>Andropogoneae</taxon>
        <taxon>Tripsacinae</taxon>
        <taxon>Zea</taxon>
    </lineage>
</organism>
<dbReference type="AlphaFoldDB" id="A0A3L6DKM9"/>
<gene>
    <name evidence="1" type="ORF">Zm00014a_016501</name>
</gene>
<proteinExistence type="predicted"/>